<proteinExistence type="predicted"/>
<reference evidence="1" key="1">
    <citation type="journal article" date="2015" name="PeerJ">
        <title>First genomic representation of candidate bacterial phylum KSB3 points to enhanced environmental sensing as a trigger of wastewater bulking.</title>
        <authorList>
            <person name="Sekiguchi Y."/>
            <person name="Ohashi A."/>
            <person name="Parks D.H."/>
            <person name="Yamauchi T."/>
            <person name="Tyson G.W."/>
            <person name="Hugenholtz P."/>
        </authorList>
    </citation>
    <scope>NUCLEOTIDE SEQUENCE [LARGE SCALE GENOMIC DNA]</scope>
</reference>
<gene>
    <name evidence="1" type="ORF">U14_02770</name>
</gene>
<sequence length="53" mass="6306">MNYMIFLATSFSFVYDFFHLVCQELLPKFQISCIISIDKKNGYIRVMLSYRGI</sequence>
<organism evidence="1">
    <name type="scientific">Candidatus Moduliflexus flocculans</name>
    <dbReference type="NCBI Taxonomy" id="1499966"/>
    <lineage>
        <taxon>Bacteria</taxon>
        <taxon>Candidatus Moduliflexota</taxon>
        <taxon>Candidatus Moduliflexia</taxon>
        <taxon>Candidatus Moduliflexales</taxon>
        <taxon>Candidatus Moduliflexaceae</taxon>
    </lineage>
</organism>
<dbReference type="AlphaFoldDB" id="A0A081BMA9"/>
<evidence type="ECO:0000313" key="1">
    <source>
        <dbReference type="EMBL" id="GAK51525.1"/>
    </source>
</evidence>
<accession>A0A081BMA9</accession>
<evidence type="ECO:0000313" key="2">
    <source>
        <dbReference type="Proteomes" id="UP000030700"/>
    </source>
</evidence>
<keyword evidence="2" id="KW-1185">Reference proteome</keyword>
<dbReference type="HOGENOM" id="CLU_3058866_0_0_0"/>
<dbReference type="EMBL" id="DF820457">
    <property type="protein sequence ID" value="GAK51525.1"/>
    <property type="molecule type" value="Genomic_DNA"/>
</dbReference>
<protein>
    <submittedName>
        <fullName evidence="1">Uncharacterized protein</fullName>
    </submittedName>
</protein>
<dbReference type="STRING" id="1499966.U14_02770"/>
<dbReference type="Proteomes" id="UP000030700">
    <property type="component" value="Unassembled WGS sequence"/>
</dbReference>
<name>A0A081BMA9_9BACT</name>